<dbReference type="CDD" id="cd20538">
    <property type="entry name" value="CYCLIN_CCNT_rpt1"/>
    <property type="match status" value="1"/>
</dbReference>
<dbReference type="InterPro" id="IPR013763">
    <property type="entry name" value="Cyclin-like_dom"/>
</dbReference>
<dbReference type="GO" id="GO:0051301">
    <property type="term" value="P:cell division"/>
    <property type="evidence" value="ECO:0007669"/>
    <property type="project" value="UniProtKB-KW"/>
</dbReference>
<sequence>MEADEKWYFSKEQLANTPSRRFGYDADRELSCRQQAANFIQDMGQRLQVTQLCINTAIVYMHRFYVFHSFTHFHRNAMAAAALFLAAKVEEQPRKLEHVIKVAQICLHRELPSLDTKSEQYMEQAQDLVMNENVLLQTLGFDVAIDHPHTHVVRCCHLVKASKDLAQTSYFMASNSLHLTTMCLQYKPTVVACFCIHLACKWSNWEIPLSNESKSWFWYVDRSVTQELLEQLTDEFLRIFDKCPSRLKRKISANQNMTGYHIGVNELTQKRALPGPGADPQHASFQQPVARNRNTADENRKKVADNSLLAPNHRPLPVPDYKKQPALQTGSRDAGYGGAFHMMPNSTQASNNHQSTNAQFLYPPQNPSFPVQGPSSTAPNNRLPSPSMPKHMVRPEAMFPPPKRSNQAATSTVTSRQIKQEMPSTIQQPPKASHSHGHHLSRNGTNYPPETSVSQTMKSDNQIKYSMPMDKPVSILANNHKSQKAYDSLRGNQMMGGSWGTTTEVPSRSGVNDTRYNKIEMKSDIHTSTSSYHMQMTHPIPIQSIGQQSLSPHLPPPPPPPPLPPPLPPPPPPPPAVPLPPTKPPSIFSPDKMTPPLPASPPKEIKPTILSPLLLSPIKSGRNRTCSSSSEPELIPVMPKVEEMLGFESLAKGKTAIKLPGKVNDQTQQPKEKRKDVPVPSVSKDMKSMDNNHSFQPIDNVDGKVVAETQPLEINEVGGSSKREHKKKKKHKEHREHKDKDRERDKEKKKDKHKDKHREKDKDKHRGDPAPIKITIPKDKINKIIIQEKFQPLVPPAPEPSACLKIKIPRDKLLKPHVEQVKTPSSLKIKISKDAISSHSSSKVSSSSSSKKRDRSSHREDDDKYSHTSKHSKQPKTNGDYRSNE</sequence>
<dbReference type="FunFam" id="1.10.472.10:FF:000009">
    <property type="entry name" value="cyclin-T2 isoform X1"/>
    <property type="match status" value="1"/>
</dbReference>
<dbReference type="InterPro" id="IPR006671">
    <property type="entry name" value="Cyclin_N"/>
</dbReference>
<evidence type="ECO:0000256" key="8">
    <source>
        <dbReference type="ARBA" id="ARBA00023127"/>
    </source>
</evidence>
<feature type="compositionally biased region" description="Basic and acidic residues" evidence="13">
    <location>
        <begin position="857"/>
        <end position="866"/>
    </location>
</feature>
<keyword evidence="6" id="KW-0832">Ubl conjugation</keyword>
<feature type="compositionally biased region" description="Basic and acidic residues" evidence="13">
    <location>
        <begin position="810"/>
        <end position="820"/>
    </location>
</feature>
<proteinExistence type="inferred from homology"/>
<keyword evidence="4" id="KW-0597">Phosphoprotein</keyword>
<feature type="compositionally biased region" description="Polar residues" evidence="13">
    <location>
        <begin position="344"/>
        <end position="359"/>
    </location>
</feature>
<dbReference type="InterPro" id="IPR043198">
    <property type="entry name" value="Cyclin/Ssn8"/>
</dbReference>
<evidence type="ECO:0000256" key="2">
    <source>
        <dbReference type="ARBA" id="ARBA00008638"/>
    </source>
</evidence>
<evidence type="ECO:0000313" key="15">
    <source>
        <dbReference type="EMBL" id="JAS56824.1"/>
    </source>
</evidence>
<feature type="region of interest" description="Disordered" evidence="13">
    <location>
        <begin position="653"/>
        <end position="776"/>
    </location>
</feature>
<feature type="compositionally biased region" description="Polar residues" evidence="13">
    <location>
        <begin position="442"/>
        <end position="458"/>
    </location>
</feature>
<keyword evidence="7" id="KW-0805">Transcription regulation</keyword>
<evidence type="ECO:0000259" key="14">
    <source>
        <dbReference type="SMART" id="SM00385"/>
    </source>
</evidence>
<dbReference type="AlphaFoldDB" id="A0A1B6G326"/>
<feature type="compositionally biased region" description="Low complexity" evidence="13">
    <location>
        <begin position="825"/>
        <end position="849"/>
    </location>
</feature>
<evidence type="ECO:0000256" key="9">
    <source>
        <dbReference type="ARBA" id="ARBA00023163"/>
    </source>
</evidence>
<evidence type="ECO:0000256" key="12">
    <source>
        <dbReference type="RuleBase" id="RU000383"/>
    </source>
</evidence>
<keyword evidence="8 12" id="KW-0195">Cyclin</keyword>
<feature type="region of interest" description="Disordered" evidence="13">
    <location>
        <begin position="810"/>
        <end position="885"/>
    </location>
</feature>
<feature type="compositionally biased region" description="Basic residues" evidence="13">
    <location>
        <begin position="723"/>
        <end position="735"/>
    </location>
</feature>
<dbReference type="SUPFAM" id="SSF47954">
    <property type="entry name" value="Cyclin-like"/>
    <property type="match status" value="2"/>
</dbReference>
<feature type="compositionally biased region" description="Polar residues" evidence="13">
    <location>
        <begin position="875"/>
        <end position="885"/>
    </location>
</feature>
<feature type="compositionally biased region" description="Basic and acidic residues" evidence="13">
    <location>
        <begin position="294"/>
        <end position="304"/>
    </location>
</feature>
<feature type="region of interest" description="Disordered" evidence="13">
    <location>
        <begin position="616"/>
        <end position="635"/>
    </location>
</feature>
<dbReference type="EMBL" id="GECZ01012945">
    <property type="protein sequence ID" value="JAS56824.1"/>
    <property type="molecule type" value="Transcribed_RNA"/>
</dbReference>
<keyword evidence="3" id="KW-1017">Isopeptide bond</keyword>
<dbReference type="InterPro" id="IPR036915">
    <property type="entry name" value="Cyclin-like_sf"/>
</dbReference>
<keyword evidence="5" id="KW-0132">Cell division</keyword>
<dbReference type="Pfam" id="PF21797">
    <property type="entry name" value="CycT2-like_C"/>
    <property type="match status" value="1"/>
</dbReference>
<dbReference type="GO" id="GO:0006357">
    <property type="term" value="P:regulation of transcription by RNA polymerase II"/>
    <property type="evidence" value="ECO:0007669"/>
    <property type="project" value="InterPro"/>
</dbReference>
<feature type="compositionally biased region" description="Polar residues" evidence="13">
    <location>
        <begin position="283"/>
        <end position="293"/>
    </location>
</feature>
<evidence type="ECO:0000256" key="4">
    <source>
        <dbReference type="ARBA" id="ARBA00022553"/>
    </source>
</evidence>
<keyword evidence="11" id="KW-0131">Cell cycle</keyword>
<dbReference type="Pfam" id="PF00134">
    <property type="entry name" value="Cyclin_N"/>
    <property type="match status" value="1"/>
</dbReference>
<evidence type="ECO:0000256" key="7">
    <source>
        <dbReference type="ARBA" id="ARBA00023015"/>
    </source>
</evidence>
<evidence type="ECO:0000256" key="11">
    <source>
        <dbReference type="ARBA" id="ARBA00023306"/>
    </source>
</evidence>
<evidence type="ECO:0000256" key="10">
    <source>
        <dbReference type="ARBA" id="ARBA00023242"/>
    </source>
</evidence>
<evidence type="ECO:0000256" key="3">
    <source>
        <dbReference type="ARBA" id="ARBA00022499"/>
    </source>
</evidence>
<keyword evidence="10" id="KW-0539">Nucleus</keyword>
<feature type="compositionally biased region" description="Polar residues" evidence="13">
    <location>
        <begin position="500"/>
        <end position="511"/>
    </location>
</feature>
<evidence type="ECO:0000256" key="5">
    <source>
        <dbReference type="ARBA" id="ARBA00022618"/>
    </source>
</evidence>
<reference evidence="15" key="1">
    <citation type="submission" date="2015-11" db="EMBL/GenBank/DDBJ databases">
        <title>De novo transcriptome assembly of four potential Pierce s Disease insect vectors from Arizona vineyards.</title>
        <authorList>
            <person name="Tassone E.E."/>
        </authorList>
    </citation>
    <scope>NUCLEOTIDE SEQUENCE</scope>
</reference>
<comment type="similarity">
    <text evidence="2">Belongs to the cyclin family. Cyclin C subfamily.</text>
</comment>
<feature type="region of interest" description="Disordered" evidence="13">
    <location>
        <begin position="270"/>
        <end position="458"/>
    </location>
</feature>
<feature type="compositionally biased region" description="Basic and acidic residues" evidence="13">
    <location>
        <begin position="758"/>
        <end position="768"/>
    </location>
</feature>
<evidence type="ECO:0000256" key="13">
    <source>
        <dbReference type="SAM" id="MobiDB-lite"/>
    </source>
</evidence>
<keyword evidence="9" id="KW-0804">Transcription</keyword>
<dbReference type="GO" id="GO:0005634">
    <property type="term" value="C:nucleus"/>
    <property type="evidence" value="ECO:0007669"/>
    <property type="project" value="UniProtKB-SubCell"/>
</dbReference>
<name>A0A1B6G326_9HEMI</name>
<dbReference type="Gene3D" id="1.10.472.10">
    <property type="entry name" value="Cyclin-like"/>
    <property type="match status" value="2"/>
</dbReference>
<dbReference type="GO" id="GO:0016538">
    <property type="term" value="F:cyclin-dependent protein serine/threonine kinase regulator activity"/>
    <property type="evidence" value="ECO:0007669"/>
    <property type="project" value="InterPro"/>
</dbReference>
<evidence type="ECO:0000256" key="1">
    <source>
        <dbReference type="ARBA" id="ARBA00004123"/>
    </source>
</evidence>
<evidence type="ECO:0000256" key="6">
    <source>
        <dbReference type="ARBA" id="ARBA00022843"/>
    </source>
</evidence>
<feature type="compositionally biased region" description="Pro residues" evidence="13">
    <location>
        <begin position="553"/>
        <end position="584"/>
    </location>
</feature>
<dbReference type="PANTHER" id="PTHR10026">
    <property type="entry name" value="CYCLIN"/>
    <property type="match status" value="1"/>
</dbReference>
<gene>
    <name evidence="15" type="ORF">g.19806</name>
</gene>
<protein>
    <recommendedName>
        <fullName evidence="14">Cyclin-like domain-containing protein</fullName>
    </recommendedName>
</protein>
<feature type="domain" description="Cyclin-like" evidence="14">
    <location>
        <begin position="38"/>
        <end position="137"/>
    </location>
</feature>
<organism evidence="15">
    <name type="scientific">Cuerna arida</name>
    <dbReference type="NCBI Taxonomy" id="1464854"/>
    <lineage>
        <taxon>Eukaryota</taxon>
        <taxon>Metazoa</taxon>
        <taxon>Ecdysozoa</taxon>
        <taxon>Arthropoda</taxon>
        <taxon>Hexapoda</taxon>
        <taxon>Insecta</taxon>
        <taxon>Pterygota</taxon>
        <taxon>Neoptera</taxon>
        <taxon>Paraneoptera</taxon>
        <taxon>Hemiptera</taxon>
        <taxon>Auchenorrhyncha</taxon>
        <taxon>Membracoidea</taxon>
        <taxon>Cicadellidae</taxon>
        <taxon>Cicadellinae</taxon>
        <taxon>Proconiini</taxon>
        <taxon>Cuerna</taxon>
    </lineage>
</organism>
<dbReference type="FunFam" id="1.10.472.10:FF:000004">
    <property type="entry name" value="Cyclin T2"/>
    <property type="match status" value="1"/>
</dbReference>
<feature type="compositionally biased region" description="Polar residues" evidence="13">
    <location>
        <begin position="404"/>
        <end position="430"/>
    </location>
</feature>
<feature type="compositionally biased region" description="Basic and acidic residues" evidence="13">
    <location>
        <begin position="736"/>
        <end position="748"/>
    </location>
</feature>
<accession>A0A1B6G326</accession>
<feature type="region of interest" description="Disordered" evidence="13">
    <location>
        <begin position="546"/>
        <end position="608"/>
    </location>
</feature>
<dbReference type="SMART" id="SM00385">
    <property type="entry name" value="CYCLIN"/>
    <property type="match status" value="1"/>
</dbReference>
<feature type="compositionally biased region" description="Polar residues" evidence="13">
    <location>
        <begin position="373"/>
        <end position="384"/>
    </location>
</feature>
<feature type="region of interest" description="Disordered" evidence="13">
    <location>
        <begin position="490"/>
        <end position="511"/>
    </location>
</feature>
<comment type="subcellular location">
    <subcellularLocation>
        <location evidence="1">Nucleus</location>
    </subcellularLocation>
</comment>